<accession>A0A845SP35</accession>
<organism evidence="1 2">
    <name type="scientific">Anaerotruncus colihominis</name>
    <dbReference type="NCBI Taxonomy" id="169435"/>
    <lineage>
        <taxon>Bacteria</taxon>
        <taxon>Bacillati</taxon>
        <taxon>Bacillota</taxon>
        <taxon>Clostridia</taxon>
        <taxon>Eubacteriales</taxon>
        <taxon>Oscillospiraceae</taxon>
        <taxon>Anaerotruncus</taxon>
    </lineage>
</organism>
<reference evidence="1 2" key="1">
    <citation type="submission" date="2019-06" db="EMBL/GenBank/DDBJ databases">
        <title>Draft genome sequences of 15 bacterial species constituting the stable defined intestinal microbiota of the GM15 gnotobiotic mouse model.</title>
        <authorList>
            <person name="Elie C."/>
            <person name="Mathieu A."/>
            <person name="Saliou A."/>
            <person name="Darnaud M."/>
            <person name="Leulier F."/>
            <person name="Tamellini A."/>
        </authorList>
    </citation>
    <scope>NUCLEOTIDE SEQUENCE [LARGE SCALE GENOMIC DNA]</scope>
    <source>
        <strain evidence="1 2">JM4-15</strain>
    </source>
</reference>
<proteinExistence type="predicted"/>
<gene>
    <name evidence="1" type="ORF">FMM72_05965</name>
</gene>
<protein>
    <submittedName>
        <fullName evidence="1">Uncharacterized protein</fullName>
    </submittedName>
</protein>
<dbReference type="Proteomes" id="UP000462501">
    <property type="component" value="Unassembled WGS sequence"/>
</dbReference>
<name>A0A845SP35_9FIRM</name>
<dbReference type="EMBL" id="VIQT01000009">
    <property type="protein sequence ID" value="NDO38799.1"/>
    <property type="molecule type" value="Genomic_DNA"/>
</dbReference>
<evidence type="ECO:0000313" key="1">
    <source>
        <dbReference type="EMBL" id="NDO38799.1"/>
    </source>
</evidence>
<dbReference type="RefSeq" id="WP_162220854.1">
    <property type="nucleotide sequence ID" value="NZ_VIQT01000009.1"/>
</dbReference>
<evidence type="ECO:0000313" key="2">
    <source>
        <dbReference type="Proteomes" id="UP000462501"/>
    </source>
</evidence>
<sequence>MAEKCPCRMCNNARVDDELTEDNDLSYFSVGKCEKPFRIQLASGDGKPVRLLFEFLFGKRWSTVAVYYLKYCPNCGRELLEYGPAQDFR</sequence>
<comment type="caution">
    <text evidence="1">The sequence shown here is derived from an EMBL/GenBank/DDBJ whole genome shotgun (WGS) entry which is preliminary data.</text>
</comment>
<dbReference type="AlphaFoldDB" id="A0A845SP35"/>